<dbReference type="OrthoDB" id="761792at2759"/>
<dbReference type="PANTHER" id="PTHR35110">
    <property type="entry name" value="EXPRESSED PROTEIN"/>
    <property type="match status" value="1"/>
</dbReference>
<dbReference type="STRING" id="56857.A0A200RB78"/>
<dbReference type="EMBL" id="MVGT01000164">
    <property type="protein sequence ID" value="OVA19962.1"/>
    <property type="molecule type" value="Genomic_DNA"/>
</dbReference>
<accession>A0A200RB78</accession>
<comment type="caution">
    <text evidence="2">The sequence shown here is derived from an EMBL/GenBank/DDBJ whole genome shotgun (WGS) entry which is preliminary data.</text>
</comment>
<name>A0A200RB78_MACCD</name>
<organism evidence="2 3">
    <name type="scientific">Macleaya cordata</name>
    <name type="common">Five-seeded plume-poppy</name>
    <name type="synonym">Bocconia cordata</name>
    <dbReference type="NCBI Taxonomy" id="56857"/>
    <lineage>
        <taxon>Eukaryota</taxon>
        <taxon>Viridiplantae</taxon>
        <taxon>Streptophyta</taxon>
        <taxon>Embryophyta</taxon>
        <taxon>Tracheophyta</taxon>
        <taxon>Spermatophyta</taxon>
        <taxon>Magnoliopsida</taxon>
        <taxon>Ranunculales</taxon>
        <taxon>Papaveraceae</taxon>
        <taxon>Papaveroideae</taxon>
        <taxon>Macleaya</taxon>
    </lineage>
</organism>
<sequence length="71" mass="8273">MKLLLKWMRGRKMLKLLCNGVGSNKKFYYTTLPEDPESNESKNILAMKLETEKAPIKRSSTKKSKKKKQRA</sequence>
<protein>
    <submittedName>
        <fullName evidence="2">Uncharacterized protein</fullName>
    </submittedName>
</protein>
<evidence type="ECO:0000313" key="2">
    <source>
        <dbReference type="EMBL" id="OVA19962.1"/>
    </source>
</evidence>
<feature type="compositionally biased region" description="Basic residues" evidence="1">
    <location>
        <begin position="59"/>
        <end position="71"/>
    </location>
</feature>
<feature type="region of interest" description="Disordered" evidence="1">
    <location>
        <begin position="50"/>
        <end position="71"/>
    </location>
</feature>
<dbReference type="InParanoid" id="A0A200RB78"/>
<proteinExistence type="predicted"/>
<dbReference type="Proteomes" id="UP000195402">
    <property type="component" value="Unassembled WGS sequence"/>
</dbReference>
<reference evidence="2 3" key="1">
    <citation type="journal article" date="2017" name="Mol. Plant">
        <title>The Genome of Medicinal Plant Macleaya cordata Provides New Insights into Benzylisoquinoline Alkaloids Metabolism.</title>
        <authorList>
            <person name="Liu X."/>
            <person name="Liu Y."/>
            <person name="Huang P."/>
            <person name="Ma Y."/>
            <person name="Qing Z."/>
            <person name="Tang Q."/>
            <person name="Cao H."/>
            <person name="Cheng P."/>
            <person name="Zheng Y."/>
            <person name="Yuan Z."/>
            <person name="Zhou Y."/>
            <person name="Liu J."/>
            <person name="Tang Z."/>
            <person name="Zhuo Y."/>
            <person name="Zhang Y."/>
            <person name="Yu L."/>
            <person name="Huang J."/>
            <person name="Yang P."/>
            <person name="Peng Q."/>
            <person name="Zhang J."/>
            <person name="Jiang W."/>
            <person name="Zhang Z."/>
            <person name="Lin K."/>
            <person name="Ro D.K."/>
            <person name="Chen X."/>
            <person name="Xiong X."/>
            <person name="Shang Y."/>
            <person name="Huang S."/>
            <person name="Zeng J."/>
        </authorList>
    </citation>
    <scope>NUCLEOTIDE SEQUENCE [LARGE SCALE GENOMIC DNA]</scope>
    <source>
        <strain evidence="3">cv. BLH2017</strain>
        <tissue evidence="2">Root</tissue>
    </source>
</reference>
<gene>
    <name evidence="2" type="ORF">BVC80_237g65</name>
</gene>
<evidence type="ECO:0000256" key="1">
    <source>
        <dbReference type="SAM" id="MobiDB-lite"/>
    </source>
</evidence>
<evidence type="ECO:0000313" key="3">
    <source>
        <dbReference type="Proteomes" id="UP000195402"/>
    </source>
</evidence>
<dbReference type="OMA" id="SNKKFYY"/>
<dbReference type="AlphaFoldDB" id="A0A200RB78"/>
<keyword evidence="3" id="KW-1185">Reference proteome</keyword>
<dbReference type="PANTHER" id="PTHR35110:SF1">
    <property type="entry name" value="EXPRESSED PROTEIN"/>
    <property type="match status" value="1"/>
</dbReference>